<evidence type="ECO:0000313" key="3">
    <source>
        <dbReference type="EMBL" id="MCB7386498.1"/>
    </source>
</evidence>
<proteinExistence type="predicted"/>
<keyword evidence="1" id="KW-0238">DNA-binding</keyword>
<gene>
    <name evidence="3" type="ORF">LIZ65_04285</name>
</gene>
<keyword evidence="4" id="KW-1185">Reference proteome</keyword>
<accession>A0ABS8DDN2</accession>
<organism evidence="3 4">
    <name type="scientific">Bariatricus massiliensis</name>
    <dbReference type="NCBI Taxonomy" id="1745713"/>
    <lineage>
        <taxon>Bacteria</taxon>
        <taxon>Bacillati</taxon>
        <taxon>Bacillota</taxon>
        <taxon>Clostridia</taxon>
        <taxon>Lachnospirales</taxon>
        <taxon>Lachnospiraceae</taxon>
        <taxon>Bariatricus</taxon>
    </lineage>
</organism>
<dbReference type="Pfam" id="PF07282">
    <property type="entry name" value="Cas12f1-like_TNB"/>
    <property type="match status" value="1"/>
</dbReference>
<evidence type="ECO:0000259" key="2">
    <source>
        <dbReference type="Pfam" id="PF07282"/>
    </source>
</evidence>
<name>A0ABS8DDN2_9FIRM</name>
<feature type="domain" description="Cas12f1-like TNB" evidence="2">
    <location>
        <begin position="323"/>
        <end position="383"/>
    </location>
</feature>
<sequence>MKNPTFYTVLTKKFVLRCNHREWLQRTQTLYNEVLQFYYELYLNQQAQLNAGSQQVMRSLEQLTIVGRDKKEVPFPLPWKKIPLYFRRAAINAAIAAGKSYLARDRQWKQTEKFTASVTFYKGMYKRLNEKSVELKVWDGEAWRWLHCRLSGNTFSPTEECLSPSVVLKGQQTELHVPVREAVPDGRKAKERIADGENIAAVQFTNRDRLAVMCVLDSEGEQKAARFIKGGAEYVHLCRKVQEALERSQKATGNQAGGQSNQKYWMKLKHLNEYYSHKFSREIVDYCAEWQVSVLVLPVYSEEYSRYVMKSSGNWSALHLSNQIREKLKYKAWKAGIVVLETDAAGVSSQCAVCGKKIRKKDAEFACPEGHEGNRYLNGALNLGRKCLKSFGKQVG</sequence>
<dbReference type="Proteomes" id="UP001299546">
    <property type="component" value="Unassembled WGS sequence"/>
</dbReference>
<protein>
    <submittedName>
        <fullName evidence="3">Transposase</fullName>
    </submittedName>
</protein>
<dbReference type="RefSeq" id="WP_227183316.1">
    <property type="nucleotide sequence ID" value="NZ_JAJCIS010000002.1"/>
</dbReference>
<evidence type="ECO:0000313" key="4">
    <source>
        <dbReference type="Proteomes" id="UP001299546"/>
    </source>
</evidence>
<dbReference type="InterPro" id="IPR010095">
    <property type="entry name" value="Cas12f1-like_TNB"/>
</dbReference>
<reference evidence="3 4" key="1">
    <citation type="submission" date="2021-10" db="EMBL/GenBank/DDBJ databases">
        <title>Collection of gut derived symbiotic bacterial strains cultured from healthy donors.</title>
        <authorList>
            <person name="Lin H."/>
            <person name="Littmann E."/>
            <person name="Kohout C."/>
            <person name="Pamer E.G."/>
        </authorList>
    </citation>
    <scope>NUCLEOTIDE SEQUENCE [LARGE SCALE GENOMIC DNA]</scope>
    <source>
        <strain evidence="3 4">DFI.1.165</strain>
    </source>
</reference>
<dbReference type="EMBL" id="JAJCIS010000002">
    <property type="protein sequence ID" value="MCB7386498.1"/>
    <property type="molecule type" value="Genomic_DNA"/>
</dbReference>
<evidence type="ECO:0000256" key="1">
    <source>
        <dbReference type="ARBA" id="ARBA00023125"/>
    </source>
</evidence>
<comment type="caution">
    <text evidence="3">The sequence shown here is derived from an EMBL/GenBank/DDBJ whole genome shotgun (WGS) entry which is preliminary data.</text>
</comment>